<sequence length="69" mass="7808">MYTAATKGGERLLTKFEKQKLLKNANETWYDGPCRECKCSISDIVVQRNLPVGIVDQLEDYGGEERGIK</sequence>
<reference evidence="1" key="1">
    <citation type="submission" date="2022-03" db="EMBL/GenBank/DDBJ databases">
        <authorList>
            <person name="Sayadi A."/>
        </authorList>
    </citation>
    <scope>NUCLEOTIDE SEQUENCE</scope>
</reference>
<gene>
    <name evidence="1" type="ORF">ACAOBT_LOCUS32803</name>
</gene>
<dbReference type="AlphaFoldDB" id="A0A9P0MGK4"/>
<dbReference type="EMBL" id="CAKOFQ010008173">
    <property type="protein sequence ID" value="CAH2012382.1"/>
    <property type="molecule type" value="Genomic_DNA"/>
</dbReference>
<evidence type="ECO:0000313" key="2">
    <source>
        <dbReference type="Proteomes" id="UP001152888"/>
    </source>
</evidence>
<protein>
    <submittedName>
        <fullName evidence="1">Uncharacterized protein</fullName>
    </submittedName>
</protein>
<organism evidence="1 2">
    <name type="scientific">Acanthoscelides obtectus</name>
    <name type="common">Bean weevil</name>
    <name type="synonym">Bruchus obtectus</name>
    <dbReference type="NCBI Taxonomy" id="200917"/>
    <lineage>
        <taxon>Eukaryota</taxon>
        <taxon>Metazoa</taxon>
        <taxon>Ecdysozoa</taxon>
        <taxon>Arthropoda</taxon>
        <taxon>Hexapoda</taxon>
        <taxon>Insecta</taxon>
        <taxon>Pterygota</taxon>
        <taxon>Neoptera</taxon>
        <taxon>Endopterygota</taxon>
        <taxon>Coleoptera</taxon>
        <taxon>Polyphaga</taxon>
        <taxon>Cucujiformia</taxon>
        <taxon>Chrysomeloidea</taxon>
        <taxon>Chrysomelidae</taxon>
        <taxon>Bruchinae</taxon>
        <taxon>Bruchini</taxon>
        <taxon>Acanthoscelides</taxon>
    </lineage>
</organism>
<evidence type="ECO:0000313" key="1">
    <source>
        <dbReference type="EMBL" id="CAH2012382.1"/>
    </source>
</evidence>
<keyword evidence="2" id="KW-1185">Reference proteome</keyword>
<dbReference type="Proteomes" id="UP001152888">
    <property type="component" value="Unassembled WGS sequence"/>
</dbReference>
<accession>A0A9P0MGK4</accession>
<comment type="caution">
    <text evidence="1">The sequence shown here is derived from an EMBL/GenBank/DDBJ whole genome shotgun (WGS) entry which is preliminary data.</text>
</comment>
<name>A0A9P0MGK4_ACAOB</name>
<proteinExistence type="predicted"/>